<reference evidence="1 2" key="1">
    <citation type="journal article" date="2022" name="G3 (Bethesda)">
        <title>Whole-genome sequence and methylome profiling of the almond [Prunus dulcis (Mill.) D.A. Webb] cultivar 'Nonpareil'.</title>
        <authorList>
            <person name="D'Amico-Willman K.M."/>
            <person name="Ouma W.Z."/>
            <person name="Meulia T."/>
            <person name="Sideli G.M."/>
            <person name="Gradziel T.M."/>
            <person name="Fresnedo-Ramirez J."/>
        </authorList>
    </citation>
    <scope>NUCLEOTIDE SEQUENCE [LARGE SCALE GENOMIC DNA]</scope>
    <source>
        <strain evidence="1">Clone GOH B32 T37-40</strain>
    </source>
</reference>
<proteinExistence type="predicted"/>
<comment type="caution">
    <text evidence="1">The sequence shown here is derived from an EMBL/GenBank/DDBJ whole genome shotgun (WGS) entry which is preliminary data.</text>
</comment>
<dbReference type="Proteomes" id="UP001054821">
    <property type="component" value="Chromosome 7"/>
</dbReference>
<evidence type="ECO:0000313" key="1">
    <source>
        <dbReference type="EMBL" id="KAI5317320.1"/>
    </source>
</evidence>
<keyword evidence="2" id="KW-1185">Reference proteome</keyword>
<accession>A0AAD4YQ95</accession>
<protein>
    <submittedName>
        <fullName evidence="1">Uncharacterized protein</fullName>
    </submittedName>
</protein>
<name>A0AAD4YQ95_PRUDU</name>
<dbReference type="EMBL" id="JAJFAZ020000007">
    <property type="protein sequence ID" value="KAI5317320.1"/>
    <property type="molecule type" value="Genomic_DNA"/>
</dbReference>
<dbReference type="AlphaFoldDB" id="A0AAD4YQ95"/>
<organism evidence="1 2">
    <name type="scientific">Prunus dulcis</name>
    <name type="common">Almond</name>
    <name type="synonym">Amygdalus dulcis</name>
    <dbReference type="NCBI Taxonomy" id="3755"/>
    <lineage>
        <taxon>Eukaryota</taxon>
        <taxon>Viridiplantae</taxon>
        <taxon>Streptophyta</taxon>
        <taxon>Embryophyta</taxon>
        <taxon>Tracheophyta</taxon>
        <taxon>Spermatophyta</taxon>
        <taxon>Magnoliopsida</taxon>
        <taxon>eudicotyledons</taxon>
        <taxon>Gunneridae</taxon>
        <taxon>Pentapetalae</taxon>
        <taxon>rosids</taxon>
        <taxon>fabids</taxon>
        <taxon>Rosales</taxon>
        <taxon>Rosaceae</taxon>
        <taxon>Amygdaloideae</taxon>
        <taxon>Amygdaleae</taxon>
        <taxon>Prunus</taxon>
    </lineage>
</organism>
<sequence length="125" mass="14096">MEVFSFQRKIKHYLSHHRMKKTSLFLFAYCLAPLIMNARGSKFGVFELESVSAKALNRVVVLGTTLEVVQLEVLGGIYSQSLVGGVTPVRCQWQVSLRALSKRHHWVVSLRTVWAFLEGVPNAPP</sequence>
<gene>
    <name evidence="1" type="ORF">L3X38_037027</name>
</gene>
<evidence type="ECO:0000313" key="2">
    <source>
        <dbReference type="Proteomes" id="UP001054821"/>
    </source>
</evidence>